<dbReference type="Proteomes" id="UP001054252">
    <property type="component" value="Unassembled WGS sequence"/>
</dbReference>
<organism evidence="1 2">
    <name type="scientific">Rubroshorea leprosula</name>
    <dbReference type="NCBI Taxonomy" id="152421"/>
    <lineage>
        <taxon>Eukaryota</taxon>
        <taxon>Viridiplantae</taxon>
        <taxon>Streptophyta</taxon>
        <taxon>Embryophyta</taxon>
        <taxon>Tracheophyta</taxon>
        <taxon>Spermatophyta</taxon>
        <taxon>Magnoliopsida</taxon>
        <taxon>eudicotyledons</taxon>
        <taxon>Gunneridae</taxon>
        <taxon>Pentapetalae</taxon>
        <taxon>rosids</taxon>
        <taxon>malvids</taxon>
        <taxon>Malvales</taxon>
        <taxon>Dipterocarpaceae</taxon>
        <taxon>Rubroshorea</taxon>
    </lineage>
</organism>
<accession>A0AAV5IP46</accession>
<name>A0AAV5IP46_9ROSI</name>
<reference evidence="1 2" key="1">
    <citation type="journal article" date="2021" name="Commun. Biol.">
        <title>The genome of Shorea leprosula (Dipterocarpaceae) highlights the ecological relevance of drought in aseasonal tropical rainforests.</title>
        <authorList>
            <person name="Ng K.K.S."/>
            <person name="Kobayashi M.J."/>
            <person name="Fawcett J.A."/>
            <person name="Hatakeyama M."/>
            <person name="Paape T."/>
            <person name="Ng C.H."/>
            <person name="Ang C.C."/>
            <person name="Tnah L.H."/>
            <person name="Lee C.T."/>
            <person name="Nishiyama T."/>
            <person name="Sese J."/>
            <person name="O'Brien M.J."/>
            <person name="Copetti D."/>
            <person name="Mohd Noor M.I."/>
            <person name="Ong R.C."/>
            <person name="Putra M."/>
            <person name="Sireger I.Z."/>
            <person name="Indrioko S."/>
            <person name="Kosugi Y."/>
            <person name="Izuno A."/>
            <person name="Isagi Y."/>
            <person name="Lee S.L."/>
            <person name="Shimizu K.K."/>
        </authorList>
    </citation>
    <scope>NUCLEOTIDE SEQUENCE [LARGE SCALE GENOMIC DNA]</scope>
    <source>
        <strain evidence="1">214</strain>
    </source>
</reference>
<comment type="caution">
    <text evidence="1">The sequence shown here is derived from an EMBL/GenBank/DDBJ whole genome shotgun (WGS) entry which is preliminary data.</text>
</comment>
<sequence>MRSGNTVLVFCTNWLHVIVHSPLSSLGGNTLKLNPSILSFTFSLPI</sequence>
<evidence type="ECO:0000313" key="1">
    <source>
        <dbReference type="EMBL" id="GKV01634.1"/>
    </source>
</evidence>
<dbReference type="AlphaFoldDB" id="A0AAV5IP46"/>
<dbReference type="EMBL" id="BPVZ01000017">
    <property type="protein sequence ID" value="GKV01634.1"/>
    <property type="molecule type" value="Genomic_DNA"/>
</dbReference>
<evidence type="ECO:0000313" key="2">
    <source>
        <dbReference type="Proteomes" id="UP001054252"/>
    </source>
</evidence>
<keyword evidence="2" id="KW-1185">Reference proteome</keyword>
<proteinExistence type="predicted"/>
<protein>
    <submittedName>
        <fullName evidence="1">Uncharacterized protein</fullName>
    </submittedName>
</protein>
<gene>
    <name evidence="1" type="ORF">SLEP1_g14176</name>
</gene>